<evidence type="ECO:0000313" key="14">
    <source>
        <dbReference type="EMBL" id="CAG8974189.1"/>
    </source>
</evidence>
<evidence type="ECO:0000256" key="9">
    <source>
        <dbReference type="ARBA" id="ARBA00023098"/>
    </source>
</evidence>
<keyword evidence="10 13" id="KW-0472">Membrane</keyword>
<evidence type="ECO:0000256" key="1">
    <source>
        <dbReference type="ARBA" id="ARBA00004477"/>
    </source>
</evidence>
<keyword evidence="12" id="KW-0753">Steroid metabolism</keyword>
<evidence type="ECO:0000256" key="4">
    <source>
        <dbReference type="ARBA" id="ARBA00022692"/>
    </source>
</evidence>
<dbReference type="EMBL" id="CAJVRM010000095">
    <property type="protein sequence ID" value="CAG8974189.1"/>
    <property type="molecule type" value="Genomic_DNA"/>
</dbReference>
<comment type="caution">
    <text evidence="14">The sequence shown here is derived from an EMBL/GenBank/DDBJ whole genome shotgun (WGS) entry which is preliminary data.</text>
</comment>
<keyword evidence="4 13" id="KW-0812">Transmembrane</keyword>
<evidence type="ECO:0000256" key="7">
    <source>
        <dbReference type="ARBA" id="ARBA00022989"/>
    </source>
</evidence>
<feature type="transmembrane region" description="Helical" evidence="13">
    <location>
        <begin position="107"/>
        <end position="126"/>
    </location>
</feature>
<keyword evidence="5" id="KW-0256">Endoplasmic reticulum</keyword>
<dbReference type="InterPro" id="IPR005352">
    <property type="entry name" value="Erg28"/>
</dbReference>
<evidence type="ECO:0000256" key="6">
    <source>
        <dbReference type="ARBA" id="ARBA00022955"/>
    </source>
</evidence>
<accession>A0A9N9Q3V5</accession>
<dbReference type="PANTHER" id="PTHR15451:SF19">
    <property type="entry name" value="ERGOSTEROL BIOSYNTHETIC PROTEIN 28 HOMOLOG"/>
    <property type="match status" value="1"/>
</dbReference>
<name>A0A9N9Q3V5_9HELO</name>
<evidence type="ECO:0000256" key="8">
    <source>
        <dbReference type="ARBA" id="ARBA00023011"/>
    </source>
</evidence>
<keyword evidence="7 13" id="KW-1133">Transmembrane helix</keyword>
<evidence type="ECO:0000256" key="10">
    <source>
        <dbReference type="ARBA" id="ARBA00023136"/>
    </source>
</evidence>
<dbReference type="PANTHER" id="PTHR15451">
    <property type="entry name" value="ERGOSTEROL BIOSYNTHETIC PROTEIN 28-RELATED"/>
    <property type="match status" value="1"/>
</dbReference>
<keyword evidence="6" id="KW-0752">Steroid biosynthesis</keyword>
<evidence type="ECO:0000256" key="5">
    <source>
        <dbReference type="ARBA" id="ARBA00022824"/>
    </source>
</evidence>
<comment type="similarity">
    <text evidence="2">Belongs to the ERG28 family.</text>
</comment>
<dbReference type="Proteomes" id="UP000701801">
    <property type="component" value="Unassembled WGS sequence"/>
</dbReference>
<proteinExistence type="inferred from homology"/>
<reference evidence="14" key="1">
    <citation type="submission" date="2021-07" db="EMBL/GenBank/DDBJ databases">
        <authorList>
            <person name="Durling M."/>
        </authorList>
    </citation>
    <scope>NUCLEOTIDE SEQUENCE</scope>
</reference>
<protein>
    <submittedName>
        <fullName evidence="14">Uncharacterized protein</fullName>
    </submittedName>
</protein>
<dbReference type="GO" id="GO:0016126">
    <property type="term" value="P:sterol biosynthetic process"/>
    <property type="evidence" value="ECO:0007669"/>
    <property type="project" value="UniProtKB-KW"/>
</dbReference>
<sequence>MSSLTTSILTYLPQHEGLLPKWLLFVSIVSIANTIQAYCTLTYSSQVYLGPAPPASSTSPKEAAAYPGSRSPATPLSSRTFGTWCVIQSAVRIYAAYYISNPQIYELAIITYAVAWLHFMSEWWVFGSARWGRGLAGPVVVANGSFVWMVAQWGFYVK</sequence>
<keyword evidence="11" id="KW-1207">Sterol metabolism</keyword>
<dbReference type="GO" id="GO:0030674">
    <property type="term" value="F:protein-macromolecule adaptor activity"/>
    <property type="evidence" value="ECO:0007669"/>
    <property type="project" value="TreeGrafter"/>
</dbReference>
<dbReference type="OrthoDB" id="5545019at2759"/>
<keyword evidence="3" id="KW-0444">Lipid biosynthesis</keyword>
<evidence type="ECO:0000313" key="15">
    <source>
        <dbReference type="Proteomes" id="UP000701801"/>
    </source>
</evidence>
<evidence type="ECO:0000256" key="3">
    <source>
        <dbReference type="ARBA" id="ARBA00022516"/>
    </source>
</evidence>
<feature type="transmembrane region" description="Helical" evidence="13">
    <location>
        <begin position="138"/>
        <end position="157"/>
    </location>
</feature>
<evidence type="ECO:0000256" key="13">
    <source>
        <dbReference type="SAM" id="Phobius"/>
    </source>
</evidence>
<dbReference type="AlphaFoldDB" id="A0A9N9Q3V5"/>
<evidence type="ECO:0000256" key="2">
    <source>
        <dbReference type="ARBA" id="ARBA00005377"/>
    </source>
</evidence>
<gene>
    <name evidence="14" type="ORF">HYALB_00007352</name>
</gene>
<comment type="subcellular location">
    <subcellularLocation>
        <location evidence="1">Endoplasmic reticulum membrane</location>
        <topology evidence="1">Multi-pass membrane protein</topology>
    </subcellularLocation>
</comment>
<keyword evidence="9" id="KW-0443">Lipid metabolism</keyword>
<evidence type="ECO:0000256" key="11">
    <source>
        <dbReference type="ARBA" id="ARBA00023166"/>
    </source>
</evidence>
<keyword evidence="15" id="KW-1185">Reference proteome</keyword>
<evidence type="ECO:0000256" key="12">
    <source>
        <dbReference type="ARBA" id="ARBA00023221"/>
    </source>
</evidence>
<dbReference type="Pfam" id="PF03694">
    <property type="entry name" value="Erg28"/>
    <property type="match status" value="1"/>
</dbReference>
<organism evidence="14 15">
    <name type="scientific">Hymenoscyphus albidus</name>
    <dbReference type="NCBI Taxonomy" id="595503"/>
    <lineage>
        <taxon>Eukaryota</taxon>
        <taxon>Fungi</taxon>
        <taxon>Dikarya</taxon>
        <taxon>Ascomycota</taxon>
        <taxon>Pezizomycotina</taxon>
        <taxon>Leotiomycetes</taxon>
        <taxon>Helotiales</taxon>
        <taxon>Helotiaceae</taxon>
        <taxon>Hymenoscyphus</taxon>
    </lineage>
</organism>
<keyword evidence="8" id="KW-0756">Sterol biosynthesis</keyword>
<dbReference type="GO" id="GO:0005789">
    <property type="term" value="C:endoplasmic reticulum membrane"/>
    <property type="evidence" value="ECO:0007669"/>
    <property type="project" value="UniProtKB-SubCell"/>
</dbReference>